<reference evidence="1 2" key="1">
    <citation type="submission" date="2017-01" db="EMBL/GenBank/DDBJ databases">
        <title>The cable genome- insights into the physiology and evolution of filamentous bacteria capable of sulfide oxidation via long distance electron transfer.</title>
        <authorList>
            <person name="Schreiber L."/>
            <person name="Bjerg J.T."/>
            <person name="Boggild A."/>
            <person name="Van De Vossenberg J."/>
            <person name="Meysman F."/>
            <person name="Nielsen L.P."/>
            <person name="Schramm A."/>
            <person name="Kjeldsen K.U."/>
        </authorList>
    </citation>
    <scope>NUCLEOTIDE SEQUENCE [LARGE SCALE GENOMIC DNA]</scope>
    <source>
        <strain evidence="1">A1</strain>
    </source>
</reference>
<keyword evidence="1" id="KW-0645">Protease</keyword>
<sequence>VSEEIREIFKVLQEKGVKEINAIYIDPSAFALEYPVPGREDSDNPYDAPVGAVSVNFNSVDIRVTKKGKILSGEKETPLLPIMQGLAKGYPAGRHRINICRYGKPSKGQIACYTTELFRALQEEAGIAGQGRWGTGLSLRMLNSFIRTKAVKT</sequence>
<dbReference type="AlphaFoldDB" id="A0A444J153"/>
<dbReference type="EC" id="3.4.21.-" evidence="1"/>
<comment type="caution">
    <text evidence="1">The sequence shown here is derived from an EMBL/GenBank/DDBJ whole genome shotgun (WGS) entry which is preliminary data.</text>
</comment>
<proteinExistence type="predicted"/>
<keyword evidence="1" id="KW-0378">Hydrolase</keyword>
<keyword evidence="1" id="KW-0121">Carboxypeptidase</keyword>
<dbReference type="Proteomes" id="UP000288086">
    <property type="component" value="Unassembled WGS sequence"/>
</dbReference>
<feature type="non-terminal residue" evidence="1">
    <location>
        <position position="1"/>
    </location>
</feature>
<organism evidence="1 2">
    <name type="scientific">Candidatus Electrothrix communis</name>
    <dbReference type="NCBI Taxonomy" id="1859133"/>
    <lineage>
        <taxon>Bacteria</taxon>
        <taxon>Pseudomonadati</taxon>
        <taxon>Thermodesulfobacteriota</taxon>
        <taxon>Desulfobulbia</taxon>
        <taxon>Desulfobulbales</taxon>
        <taxon>Desulfobulbaceae</taxon>
        <taxon>Candidatus Electrothrix</taxon>
    </lineage>
</organism>
<name>A0A444J153_9BACT</name>
<evidence type="ECO:0000313" key="2">
    <source>
        <dbReference type="Proteomes" id="UP000288086"/>
    </source>
</evidence>
<protein>
    <submittedName>
        <fullName evidence="1">D-Ala-D-Ala carboxypeptidase 3 (S13) family protein</fullName>
        <ecNumber evidence="1">3.4.16.4</ecNumber>
        <ecNumber evidence="1">3.4.21.-</ecNumber>
    </submittedName>
</protein>
<dbReference type="GO" id="GO:0006508">
    <property type="term" value="P:proteolysis"/>
    <property type="evidence" value="ECO:0007669"/>
    <property type="project" value="InterPro"/>
</dbReference>
<dbReference type="Pfam" id="PF02113">
    <property type="entry name" value="Peptidase_S13"/>
    <property type="match status" value="1"/>
</dbReference>
<accession>A0A444J153</accession>
<dbReference type="EC" id="3.4.16.4" evidence="1"/>
<keyword evidence="2" id="KW-1185">Reference proteome</keyword>
<evidence type="ECO:0000313" key="1">
    <source>
        <dbReference type="EMBL" id="RWX46897.1"/>
    </source>
</evidence>
<dbReference type="GO" id="GO:0009002">
    <property type="term" value="F:serine-type D-Ala-D-Ala carboxypeptidase activity"/>
    <property type="evidence" value="ECO:0007669"/>
    <property type="project" value="UniProtKB-EC"/>
</dbReference>
<dbReference type="InterPro" id="IPR000667">
    <property type="entry name" value="Peptidase_S13"/>
</dbReference>
<gene>
    <name evidence="1" type="ORF">VT98_12481</name>
</gene>
<dbReference type="EMBL" id="MTKP01000248">
    <property type="protein sequence ID" value="RWX46897.1"/>
    <property type="molecule type" value="Genomic_DNA"/>
</dbReference>